<dbReference type="PANTHER" id="PTHR30582">
    <property type="entry name" value="L,D-TRANSPEPTIDASE"/>
    <property type="match status" value="1"/>
</dbReference>
<keyword evidence="12" id="KW-1185">Reference proteome</keyword>
<evidence type="ECO:0000256" key="6">
    <source>
        <dbReference type="ARBA" id="ARBA00022960"/>
    </source>
</evidence>
<keyword evidence="6 9" id="KW-0133">Cell shape</keyword>
<name>A0ABW5CGJ7_9HYPH</name>
<evidence type="ECO:0000256" key="8">
    <source>
        <dbReference type="ARBA" id="ARBA00023316"/>
    </source>
</evidence>
<dbReference type="Proteomes" id="UP001597371">
    <property type="component" value="Unassembled WGS sequence"/>
</dbReference>
<comment type="pathway">
    <text evidence="1 9">Cell wall biogenesis; peptidoglycan biosynthesis.</text>
</comment>
<dbReference type="Pfam" id="PF03734">
    <property type="entry name" value="YkuD"/>
    <property type="match status" value="1"/>
</dbReference>
<evidence type="ECO:0000313" key="12">
    <source>
        <dbReference type="Proteomes" id="UP001597371"/>
    </source>
</evidence>
<sequence>MSKTLNHGGLSRRHLLLGLGAGAALSLTGCMSAGGRAPITAYAPQRPPVRPAVSPEYAAAYGPISDGGFNIPGIDFSRVDPQYLRREVDYFGAETPGTIIIDTPTRFAYLVRPGNRAIRYGVGIGRDGFEWDGRARVQYKRQWPTWTPPREMIARQPELERFADGQAPGLDNPLGARALYLFQNGEDTLYRLHGTPEYWTIGRAVSSGCVRFMNHDIIDLYDRAEDGATVIVNQGPATV</sequence>
<keyword evidence="4 11" id="KW-0808">Transferase</keyword>
<dbReference type="InterPro" id="IPR006311">
    <property type="entry name" value="TAT_signal"/>
</dbReference>
<dbReference type="EMBL" id="JBHUIJ010000002">
    <property type="protein sequence ID" value="MFD2236390.1"/>
    <property type="molecule type" value="Genomic_DNA"/>
</dbReference>
<keyword evidence="8 9" id="KW-0961">Cell wall biogenesis/degradation</keyword>
<proteinExistence type="inferred from homology"/>
<dbReference type="InterPro" id="IPR038063">
    <property type="entry name" value="Transpep_catalytic_dom"/>
</dbReference>
<protein>
    <submittedName>
        <fullName evidence="11">L,D-transpeptidase</fullName>
        <ecNumber evidence="11">2.3.2.-</ecNumber>
    </submittedName>
</protein>
<organism evidence="11 12">
    <name type="scientific">Aureimonas populi</name>
    <dbReference type="NCBI Taxonomy" id="1701758"/>
    <lineage>
        <taxon>Bacteria</taxon>
        <taxon>Pseudomonadati</taxon>
        <taxon>Pseudomonadota</taxon>
        <taxon>Alphaproteobacteria</taxon>
        <taxon>Hyphomicrobiales</taxon>
        <taxon>Aurantimonadaceae</taxon>
        <taxon>Aureimonas</taxon>
    </lineage>
</organism>
<evidence type="ECO:0000256" key="5">
    <source>
        <dbReference type="ARBA" id="ARBA00022801"/>
    </source>
</evidence>
<feature type="active site" description="Nucleophile" evidence="9">
    <location>
        <position position="209"/>
    </location>
</feature>
<evidence type="ECO:0000256" key="7">
    <source>
        <dbReference type="ARBA" id="ARBA00022984"/>
    </source>
</evidence>
<keyword evidence="5" id="KW-0378">Hydrolase</keyword>
<evidence type="ECO:0000256" key="9">
    <source>
        <dbReference type="PROSITE-ProRule" id="PRU01373"/>
    </source>
</evidence>
<keyword evidence="3" id="KW-0328">Glycosyltransferase</keyword>
<dbReference type="PROSITE" id="PS51257">
    <property type="entry name" value="PROKAR_LIPOPROTEIN"/>
    <property type="match status" value="1"/>
</dbReference>
<evidence type="ECO:0000256" key="4">
    <source>
        <dbReference type="ARBA" id="ARBA00022679"/>
    </source>
</evidence>
<keyword evidence="7 9" id="KW-0573">Peptidoglycan synthesis</keyword>
<comment type="similarity">
    <text evidence="2">Belongs to the YkuD family.</text>
</comment>
<feature type="domain" description="L,D-TPase catalytic" evidence="10">
    <location>
        <begin position="97"/>
        <end position="233"/>
    </location>
</feature>
<dbReference type="EC" id="2.3.2.-" evidence="11"/>
<evidence type="ECO:0000259" key="10">
    <source>
        <dbReference type="PROSITE" id="PS52029"/>
    </source>
</evidence>
<comment type="caution">
    <text evidence="11">The sequence shown here is derived from an EMBL/GenBank/DDBJ whole genome shotgun (WGS) entry which is preliminary data.</text>
</comment>
<accession>A0ABW5CGJ7</accession>
<dbReference type="PANTHER" id="PTHR30582:SF24">
    <property type="entry name" value="L,D-TRANSPEPTIDASE ERFK_SRFK-RELATED"/>
    <property type="match status" value="1"/>
</dbReference>
<evidence type="ECO:0000256" key="3">
    <source>
        <dbReference type="ARBA" id="ARBA00022676"/>
    </source>
</evidence>
<evidence type="ECO:0000256" key="1">
    <source>
        <dbReference type="ARBA" id="ARBA00004752"/>
    </source>
</evidence>
<feature type="active site" description="Proton donor/acceptor" evidence="9">
    <location>
        <position position="193"/>
    </location>
</feature>
<dbReference type="InterPro" id="IPR050979">
    <property type="entry name" value="LD-transpeptidase"/>
</dbReference>
<reference evidence="12" key="1">
    <citation type="journal article" date="2019" name="Int. J. Syst. Evol. Microbiol.">
        <title>The Global Catalogue of Microorganisms (GCM) 10K type strain sequencing project: providing services to taxonomists for standard genome sequencing and annotation.</title>
        <authorList>
            <consortium name="The Broad Institute Genomics Platform"/>
            <consortium name="The Broad Institute Genome Sequencing Center for Infectious Disease"/>
            <person name="Wu L."/>
            <person name="Ma J."/>
        </authorList>
    </citation>
    <scope>NUCLEOTIDE SEQUENCE [LARGE SCALE GENOMIC DNA]</scope>
    <source>
        <strain evidence="12">ZS-35-S2</strain>
    </source>
</reference>
<dbReference type="CDD" id="cd16913">
    <property type="entry name" value="YkuD_like"/>
    <property type="match status" value="1"/>
</dbReference>
<dbReference type="Gene3D" id="2.40.440.10">
    <property type="entry name" value="L,D-transpeptidase catalytic domain-like"/>
    <property type="match status" value="1"/>
</dbReference>
<keyword evidence="11" id="KW-0012">Acyltransferase</keyword>
<evidence type="ECO:0000313" key="11">
    <source>
        <dbReference type="EMBL" id="MFD2236390.1"/>
    </source>
</evidence>
<dbReference type="GO" id="GO:0016746">
    <property type="term" value="F:acyltransferase activity"/>
    <property type="evidence" value="ECO:0007669"/>
    <property type="project" value="UniProtKB-KW"/>
</dbReference>
<dbReference type="InterPro" id="IPR005490">
    <property type="entry name" value="LD_TPept_cat_dom"/>
</dbReference>
<dbReference type="PROSITE" id="PS51318">
    <property type="entry name" value="TAT"/>
    <property type="match status" value="1"/>
</dbReference>
<gene>
    <name evidence="11" type="ORF">ACFSKQ_02790</name>
</gene>
<dbReference type="PROSITE" id="PS52029">
    <property type="entry name" value="LD_TPASE"/>
    <property type="match status" value="1"/>
</dbReference>
<dbReference type="SUPFAM" id="SSF141523">
    <property type="entry name" value="L,D-transpeptidase catalytic domain-like"/>
    <property type="match status" value="1"/>
</dbReference>
<evidence type="ECO:0000256" key="2">
    <source>
        <dbReference type="ARBA" id="ARBA00005992"/>
    </source>
</evidence>
<dbReference type="RefSeq" id="WP_209735669.1">
    <property type="nucleotide sequence ID" value="NZ_CP072611.1"/>
</dbReference>